<feature type="compositionally biased region" description="Acidic residues" evidence="1">
    <location>
        <begin position="229"/>
        <end position="239"/>
    </location>
</feature>
<dbReference type="EMBL" id="BFEA01000422">
    <property type="protein sequence ID" value="GBG82910.1"/>
    <property type="molecule type" value="Genomic_DNA"/>
</dbReference>
<sequence length="239" mass="26945">MEELGRSVKQGVLGSKRAAAGVCISSPPEAPARGKSIVIGVGTPTSYDFEKLLKAYNSMKEEKRISDMEVQALKERFEKAVAKLVKQGRTPRSNLTKRIYEATDDEDLDNHGRREERRDDLTIRPSPPKRTFGRLAKKAAATKRAEFLKETKKYLKRLKKHDLQLLCGKEGITFITCEQVINEIAELRTALAFDDRQQKRARSIPDSEPDDNRDDDHDGVGGHATQPVEVDEDEQIVDE</sequence>
<feature type="region of interest" description="Disordered" evidence="1">
    <location>
        <begin position="196"/>
        <end position="239"/>
    </location>
</feature>
<organism evidence="2 3">
    <name type="scientific">Chara braunii</name>
    <name type="common">Braun's stonewort</name>
    <dbReference type="NCBI Taxonomy" id="69332"/>
    <lineage>
        <taxon>Eukaryota</taxon>
        <taxon>Viridiplantae</taxon>
        <taxon>Streptophyta</taxon>
        <taxon>Charophyceae</taxon>
        <taxon>Charales</taxon>
        <taxon>Characeae</taxon>
        <taxon>Chara</taxon>
    </lineage>
</organism>
<dbReference type="AlphaFoldDB" id="A0A388LKQ2"/>
<evidence type="ECO:0000313" key="3">
    <source>
        <dbReference type="Proteomes" id="UP000265515"/>
    </source>
</evidence>
<protein>
    <submittedName>
        <fullName evidence="2">Uncharacterized protein</fullName>
    </submittedName>
</protein>
<name>A0A388LKQ2_CHABU</name>
<gene>
    <name evidence="2" type="ORF">CBR_g36437</name>
</gene>
<comment type="caution">
    <text evidence="2">The sequence shown here is derived from an EMBL/GenBank/DDBJ whole genome shotgun (WGS) entry which is preliminary data.</text>
</comment>
<feature type="region of interest" description="Disordered" evidence="1">
    <location>
        <begin position="95"/>
        <end position="136"/>
    </location>
</feature>
<reference evidence="2 3" key="1">
    <citation type="journal article" date="2018" name="Cell">
        <title>The Chara Genome: Secondary Complexity and Implications for Plant Terrestrialization.</title>
        <authorList>
            <person name="Nishiyama T."/>
            <person name="Sakayama H."/>
            <person name="Vries J.D."/>
            <person name="Buschmann H."/>
            <person name="Saint-Marcoux D."/>
            <person name="Ullrich K.K."/>
            <person name="Haas F.B."/>
            <person name="Vanderstraeten L."/>
            <person name="Becker D."/>
            <person name="Lang D."/>
            <person name="Vosolsobe S."/>
            <person name="Rombauts S."/>
            <person name="Wilhelmsson P.K.I."/>
            <person name="Janitza P."/>
            <person name="Kern R."/>
            <person name="Heyl A."/>
            <person name="Rumpler F."/>
            <person name="Villalobos L.I.A.C."/>
            <person name="Clay J.M."/>
            <person name="Skokan R."/>
            <person name="Toyoda A."/>
            <person name="Suzuki Y."/>
            <person name="Kagoshima H."/>
            <person name="Schijlen E."/>
            <person name="Tajeshwar N."/>
            <person name="Catarino B."/>
            <person name="Hetherington A.J."/>
            <person name="Saltykova A."/>
            <person name="Bonnot C."/>
            <person name="Breuninger H."/>
            <person name="Symeonidi A."/>
            <person name="Radhakrishnan G.V."/>
            <person name="Van Nieuwerburgh F."/>
            <person name="Deforce D."/>
            <person name="Chang C."/>
            <person name="Karol K.G."/>
            <person name="Hedrich R."/>
            <person name="Ulvskov P."/>
            <person name="Glockner G."/>
            <person name="Delwiche C.F."/>
            <person name="Petrasek J."/>
            <person name="Van de Peer Y."/>
            <person name="Friml J."/>
            <person name="Beilby M."/>
            <person name="Dolan L."/>
            <person name="Kohara Y."/>
            <person name="Sugano S."/>
            <person name="Fujiyama A."/>
            <person name="Delaux P.-M."/>
            <person name="Quint M."/>
            <person name="TheiBen G."/>
            <person name="Hagemann M."/>
            <person name="Harholt J."/>
            <person name="Dunand C."/>
            <person name="Zachgo S."/>
            <person name="Langdale J."/>
            <person name="Maumus F."/>
            <person name="Straeten D.V.D."/>
            <person name="Gould S.B."/>
            <person name="Rensing S.A."/>
        </authorList>
    </citation>
    <scope>NUCLEOTIDE SEQUENCE [LARGE SCALE GENOMIC DNA]</scope>
    <source>
        <strain evidence="2 3">S276</strain>
    </source>
</reference>
<accession>A0A388LKQ2</accession>
<dbReference type="Proteomes" id="UP000265515">
    <property type="component" value="Unassembled WGS sequence"/>
</dbReference>
<evidence type="ECO:0000313" key="2">
    <source>
        <dbReference type="EMBL" id="GBG82910.1"/>
    </source>
</evidence>
<proteinExistence type="predicted"/>
<feature type="compositionally biased region" description="Basic and acidic residues" evidence="1">
    <location>
        <begin position="109"/>
        <end position="122"/>
    </location>
</feature>
<keyword evidence="3" id="KW-1185">Reference proteome</keyword>
<evidence type="ECO:0000256" key="1">
    <source>
        <dbReference type="SAM" id="MobiDB-lite"/>
    </source>
</evidence>
<dbReference type="Gramene" id="GBG82910">
    <property type="protein sequence ID" value="GBG82910"/>
    <property type="gene ID" value="CBR_g36437"/>
</dbReference>